<name>A0ACC1RVG0_9APHY</name>
<organism evidence="1 2">
    <name type="scientific">Phlebia brevispora</name>
    <dbReference type="NCBI Taxonomy" id="194682"/>
    <lineage>
        <taxon>Eukaryota</taxon>
        <taxon>Fungi</taxon>
        <taxon>Dikarya</taxon>
        <taxon>Basidiomycota</taxon>
        <taxon>Agaricomycotina</taxon>
        <taxon>Agaricomycetes</taxon>
        <taxon>Polyporales</taxon>
        <taxon>Meruliaceae</taxon>
        <taxon>Phlebia</taxon>
    </lineage>
</organism>
<evidence type="ECO:0000313" key="1">
    <source>
        <dbReference type="EMBL" id="KAJ3526530.1"/>
    </source>
</evidence>
<reference evidence="1" key="1">
    <citation type="submission" date="2022-07" db="EMBL/GenBank/DDBJ databases">
        <title>Genome Sequence of Phlebia brevispora.</title>
        <authorList>
            <person name="Buettner E."/>
        </authorList>
    </citation>
    <scope>NUCLEOTIDE SEQUENCE</scope>
    <source>
        <strain evidence="1">MPL23</strain>
    </source>
</reference>
<gene>
    <name evidence="1" type="ORF">NM688_g8249</name>
</gene>
<protein>
    <submittedName>
        <fullName evidence="1">Uncharacterized protein</fullName>
    </submittedName>
</protein>
<keyword evidence="2" id="KW-1185">Reference proteome</keyword>
<accession>A0ACC1RVG0</accession>
<comment type="caution">
    <text evidence="1">The sequence shown here is derived from an EMBL/GenBank/DDBJ whole genome shotgun (WGS) entry which is preliminary data.</text>
</comment>
<dbReference type="Proteomes" id="UP001148662">
    <property type="component" value="Unassembled WGS sequence"/>
</dbReference>
<evidence type="ECO:0000313" key="2">
    <source>
        <dbReference type="Proteomes" id="UP001148662"/>
    </source>
</evidence>
<proteinExistence type="predicted"/>
<sequence>MPGKLAKHLPQLSEADREALFGSITDVTKYPRGNPIREGVIDAYDDTMKILCIAATCLSIVPVLFSLIMPQWYLGDKQNAVDATDLCGERSEDGEVSMEEQP</sequence>
<dbReference type="EMBL" id="JANHOG010002158">
    <property type="protein sequence ID" value="KAJ3526530.1"/>
    <property type="molecule type" value="Genomic_DNA"/>
</dbReference>